<sequence>MSYIKHLLVTSSPGVLPSPSSGLRWSAGAGRGMTHTVAQTPSSGWSARARVASCRGGGEAGSGYPPCLFAFLWAAHLPPFPNLAGLATLWTLGILNTAMNV</sequence>
<reference evidence="1 2" key="1">
    <citation type="submission" date="2019-05" db="EMBL/GenBank/DDBJ databases">
        <title>Another draft genome of Portunus trituberculatus and its Hox gene families provides insights of decapod evolution.</title>
        <authorList>
            <person name="Jeong J.-H."/>
            <person name="Song I."/>
            <person name="Kim S."/>
            <person name="Choi T."/>
            <person name="Kim D."/>
            <person name="Ryu S."/>
            <person name="Kim W."/>
        </authorList>
    </citation>
    <scope>NUCLEOTIDE SEQUENCE [LARGE SCALE GENOMIC DNA]</scope>
    <source>
        <tissue evidence="1">Muscle</tissue>
    </source>
</reference>
<evidence type="ECO:0000313" key="1">
    <source>
        <dbReference type="EMBL" id="MPC52867.1"/>
    </source>
</evidence>
<proteinExistence type="predicted"/>
<accession>A0A5B7G5J9</accession>
<organism evidence="1 2">
    <name type="scientific">Portunus trituberculatus</name>
    <name type="common">Swimming crab</name>
    <name type="synonym">Neptunus trituberculatus</name>
    <dbReference type="NCBI Taxonomy" id="210409"/>
    <lineage>
        <taxon>Eukaryota</taxon>
        <taxon>Metazoa</taxon>
        <taxon>Ecdysozoa</taxon>
        <taxon>Arthropoda</taxon>
        <taxon>Crustacea</taxon>
        <taxon>Multicrustacea</taxon>
        <taxon>Malacostraca</taxon>
        <taxon>Eumalacostraca</taxon>
        <taxon>Eucarida</taxon>
        <taxon>Decapoda</taxon>
        <taxon>Pleocyemata</taxon>
        <taxon>Brachyura</taxon>
        <taxon>Eubrachyura</taxon>
        <taxon>Portunoidea</taxon>
        <taxon>Portunidae</taxon>
        <taxon>Portuninae</taxon>
        <taxon>Portunus</taxon>
    </lineage>
</organism>
<protein>
    <submittedName>
        <fullName evidence="1">Uncharacterized protein</fullName>
    </submittedName>
</protein>
<keyword evidence="2" id="KW-1185">Reference proteome</keyword>
<dbReference type="EMBL" id="VSRR010011209">
    <property type="protein sequence ID" value="MPC52867.1"/>
    <property type="molecule type" value="Genomic_DNA"/>
</dbReference>
<dbReference type="AlphaFoldDB" id="A0A5B7G5J9"/>
<gene>
    <name evidence="1" type="ORF">E2C01_046746</name>
</gene>
<name>A0A5B7G5J9_PORTR</name>
<dbReference type="Proteomes" id="UP000324222">
    <property type="component" value="Unassembled WGS sequence"/>
</dbReference>
<comment type="caution">
    <text evidence="1">The sequence shown here is derived from an EMBL/GenBank/DDBJ whole genome shotgun (WGS) entry which is preliminary data.</text>
</comment>
<evidence type="ECO:0000313" key="2">
    <source>
        <dbReference type="Proteomes" id="UP000324222"/>
    </source>
</evidence>